<name>A0A183SYV5_SCHSO</name>
<dbReference type="WBParaSite" id="SSLN_0000976301-mRNA-1">
    <property type="protein sequence ID" value="SSLN_0000976301-mRNA-1"/>
    <property type="gene ID" value="SSLN_0000976301"/>
</dbReference>
<keyword evidence="1" id="KW-0863">Zinc-finger</keyword>
<dbReference type="GO" id="GO:0008270">
    <property type="term" value="F:zinc ion binding"/>
    <property type="evidence" value="ECO:0007669"/>
    <property type="project" value="UniProtKB-KW"/>
</dbReference>
<evidence type="ECO:0000313" key="6">
    <source>
        <dbReference type="WBParaSite" id="SSLN_0000976301-mRNA-1"/>
    </source>
</evidence>
<feature type="region of interest" description="Disordered" evidence="2">
    <location>
        <begin position="1"/>
        <end position="85"/>
    </location>
</feature>
<gene>
    <name evidence="4" type="ORF">SSLN_LOCUS9403</name>
</gene>
<evidence type="ECO:0000313" key="5">
    <source>
        <dbReference type="Proteomes" id="UP000275846"/>
    </source>
</evidence>
<evidence type="ECO:0000256" key="1">
    <source>
        <dbReference type="PROSITE-ProRule" id="PRU00042"/>
    </source>
</evidence>
<keyword evidence="1" id="KW-0862">Zinc</keyword>
<feature type="compositionally biased region" description="Polar residues" evidence="2">
    <location>
        <begin position="1"/>
        <end position="64"/>
    </location>
</feature>
<reference evidence="4 5" key="2">
    <citation type="submission" date="2018-11" db="EMBL/GenBank/DDBJ databases">
        <authorList>
            <consortium name="Pathogen Informatics"/>
        </authorList>
    </citation>
    <scope>NUCLEOTIDE SEQUENCE [LARGE SCALE GENOMIC DNA]</scope>
    <source>
        <strain evidence="4 5">NST_G2</strain>
    </source>
</reference>
<organism evidence="6">
    <name type="scientific">Schistocephalus solidus</name>
    <name type="common">Tapeworm</name>
    <dbReference type="NCBI Taxonomy" id="70667"/>
    <lineage>
        <taxon>Eukaryota</taxon>
        <taxon>Metazoa</taxon>
        <taxon>Spiralia</taxon>
        <taxon>Lophotrochozoa</taxon>
        <taxon>Platyhelminthes</taxon>
        <taxon>Cestoda</taxon>
        <taxon>Eucestoda</taxon>
        <taxon>Diphyllobothriidea</taxon>
        <taxon>Diphyllobothriidae</taxon>
        <taxon>Schistocephalus</taxon>
    </lineage>
</organism>
<evidence type="ECO:0000259" key="3">
    <source>
        <dbReference type="PROSITE" id="PS50157"/>
    </source>
</evidence>
<dbReference type="PROSITE" id="PS00028">
    <property type="entry name" value="ZINC_FINGER_C2H2_1"/>
    <property type="match status" value="1"/>
</dbReference>
<keyword evidence="5" id="KW-1185">Reference proteome</keyword>
<proteinExistence type="predicted"/>
<protein>
    <submittedName>
        <fullName evidence="6">C2H2-type domain-containing protein</fullName>
    </submittedName>
</protein>
<sequence length="187" mass="20569">MFKSSQHTRTGNAPSARESTWSDTFGRNAATTNNSNFCQTSFGTPTVTPGTNSPTPNSISNKSQYLLPDTSTSTPVTPTSSDGGSVLNCPHCDRTFISRIGLVGHLRFHRTKTEEPVPGATTNNRDIRILCPRAFMNRMGQFIYMRIHDSASRRLGPPFRGAYGEHRRTTTVKRTSGESKWRQAGGT</sequence>
<keyword evidence="1" id="KW-0479">Metal-binding</keyword>
<dbReference type="PROSITE" id="PS50157">
    <property type="entry name" value="ZINC_FINGER_C2H2_2"/>
    <property type="match status" value="1"/>
</dbReference>
<feature type="domain" description="C2H2-type" evidence="3">
    <location>
        <begin position="87"/>
        <end position="114"/>
    </location>
</feature>
<evidence type="ECO:0000313" key="4">
    <source>
        <dbReference type="EMBL" id="VDL95788.1"/>
    </source>
</evidence>
<dbReference type="AlphaFoldDB" id="A0A183SYV5"/>
<dbReference type="InterPro" id="IPR013087">
    <property type="entry name" value="Znf_C2H2_type"/>
</dbReference>
<accession>A0A183SYV5</accession>
<feature type="compositionally biased region" description="Low complexity" evidence="2">
    <location>
        <begin position="68"/>
        <end position="85"/>
    </location>
</feature>
<dbReference type="Proteomes" id="UP000275846">
    <property type="component" value="Unassembled WGS sequence"/>
</dbReference>
<dbReference type="EMBL" id="UYSU01035219">
    <property type="protein sequence ID" value="VDL95788.1"/>
    <property type="molecule type" value="Genomic_DNA"/>
</dbReference>
<feature type="region of interest" description="Disordered" evidence="2">
    <location>
        <begin position="158"/>
        <end position="187"/>
    </location>
</feature>
<evidence type="ECO:0000256" key="2">
    <source>
        <dbReference type="SAM" id="MobiDB-lite"/>
    </source>
</evidence>
<reference evidence="6" key="1">
    <citation type="submission" date="2016-06" db="UniProtKB">
        <authorList>
            <consortium name="WormBaseParasite"/>
        </authorList>
    </citation>
    <scope>IDENTIFICATION</scope>
</reference>